<dbReference type="PANTHER" id="PTHR45445:SF2">
    <property type="entry name" value="METHYLTRANSFERASE TYPE 11 DOMAIN-CONTAINING PROTEIN"/>
    <property type="match status" value="1"/>
</dbReference>
<protein>
    <recommendedName>
        <fullName evidence="3">Methyltransferase type 11 domain-containing protein</fullName>
    </recommendedName>
</protein>
<evidence type="ECO:0000313" key="2">
    <source>
        <dbReference type="Proteomes" id="UP001295423"/>
    </source>
</evidence>
<name>A0AAD2FJM2_9STRA</name>
<dbReference type="Proteomes" id="UP001295423">
    <property type="component" value="Unassembled WGS sequence"/>
</dbReference>
<dbReference type="Gene3D" id="3.40.50.150">
    <property type="entry name" value="Vaccinia Virus protein VP39"/>
    <property type="match status" value="1"/>
</dbReference>
<keyword evidence="2" id="KW-1185">Reference proteome</keyword>
<dbReference type="CDD" id="cd02440">
    <property type="entry name" value="AdoMet_MTases"/>
    <property type="match status" value="1"/>
</dbReference>
<proteinExistence type="predicted"/>
<accession>A0AAD2FJM2</accession>
<comment type="caution">
    <text evidence="1">The sequence shown here is derived from an EMBL/GenBank/DDBJ whole genome shotgun (WGS) entry which is preliminary data.</text>
</comment>
<evidence type="ECO:0008006" key="3">
    <source>
        <dbReference type="Google" id="ProtNLM"/>
    </source>
</evidence>
<sequence>MGDDDNVYETDASVNMYLGLHYPSSGEKEGVSAILPHTNAPTSALRFPQRVGGLLQSLEPTKTNGKALDIGCAVGGSSFQLAKTFDHVDAFDYSHAFVQMAQRMQGEESITFKVPIESDIHETVQSVHEEGITAKIRSKVQFFQGDACQIPEMVQDGKLTTYDGVIMSNLLCRLKDPMACLRGIASIVNRGGVVVIVTPFSWLTEFTSRENWLGGYYHQEEGTTEKPVQSKDVLTKVMEAEGFEKVHDEEMPLIIREHQRKYQYIVSQATGWRKK</sequence>
<reference evidence="1" key="1">
    <citation type="submission" date="2023-08" db="EMBL/GenBank/DDBJ databases">
        <authorList>
            <person name="Audoor S."/>
            <person name="Bilcke G."/>
        </authorList>
    </citation>
    <scope>NUCLEOTIDE SEQUENCE</scope>
</reference>
<organism evidence="1 2">
    <name type="scientific">Cylindrotheca closterium</name>
    <dbReference type="NCBI Taxonomy" id="2856"/>
    <lineage>
        <taxon>Eukaryota</taxon>
        <taxon>Sar</taxon>
        <taxon>Stramenopiles</taxon>
        <taxon>Ochrophyta</taxon>
        <taxon>Bacillariophyta</taxon>
        <taxon>Bacillariophyceae</taxon>
        <taxon>Bacillariophycidae</taxon>
        <taxon>Bacillariales</taxon>
        <taxon>Bacillariaceae</taxon>
        <taxon>Cylindrotheca</taxon>
    </lineage>
</organism>
<dbReference type="AlphaFoldDB" id="A0AAD2FJM2"/>
<dbReference type="Pfam" id="PF13489">
    <property type="entry name" value="Methyltransf_23"/>
    <property type="match status" value="1"/>
</dbReference>
<evidence type="ECO:0000313" key="1">
    <source>
        <dbReference type="EMBL" id="CAJ1943649.1"/>
    </source>
</evidence>
<dbReference type="InterPro" id="IPR027625">
    <property type="entry name" value="OvoA_Cterm"/>
</dbReference>
<dbReference type="EMBL" id="CAKOGP040001113">
    <property type="protein sequence ID" value="CAJ1943649.1"/>
    <property type="molecule type" value="Genomic_DNA"/>
</dbReference>
<gene>
    <name evidence="1" type="ORF">CYCCA115_LOCUS8547</name>
</gene>
<dbReference type="InterPro" id="IPR029063">
    <property type="entry name" value="SAM-dependent_MTases_sf"/>
</dbReference>
<dbReference type="SUPFAM" id="SSF53335">
    <property type="entry name" value="S-adenosyl-L-methionine-dependent methyltransferases"/>
    <property type="match status" value="1"/>
</dbReference>
<dbReference type="PANTHER" id="PTHR45445">
    <property type="match status" value="1"/>
</dbReference>
<dbReference type="NCBIfam" id="TIGR04345">
    <property type="entry name" value="ovoA_Cterm"/>
    <property type="match status" value="1"/>
</dbReference>